<proteinExistence type="predicted"/>
<evidence type="ECO:0000313" key="2">
    <source>
        <dbReference type="Proteomes" id="UP000823775"/>
    </source>
</evidence>
<reference evidence="1 2" key="1">
    <citation type="journal article" date="2021" name="BMC Genomics">
        <title>Datura genome reveals duplications of psychoactive alkaloid biosynthetic genes and high mutation rate following tissue culture.</title>
        <authorList>
            <person name="Rajewski A."/>
            <person name="Carter-House D."/>
            <person name="Stajich J."/>
            <person name="Litt A."/>
        </authorList>
    </citation>
    <scope>NUCLEOTIDE SEQUENCE [LARGE SCALE GENOMIC DNA]</scope>
    <source>
        <strain evidence="1">AR-01</strain>
    </source>
</reference>
<protein>
    <submittedName>
        <fullName evidence="1">Uncharacterized protein</fullName>
    </submittedName>
</protein>
<gene>
    <name evidence="1" type="ORF">HAX54_036952</name>
</gene>
<dbReference type="PANTHER" id="PTHR33103:SF19">
    <property type="entry name" value="OS09G0544700 PROTEIN"/>
    <property type="match status" value="1"/>
</dbReference>
<organism evidence="1 2">
    <name type="scientific">Datura stramonium</name>
    <name type="common">Jimsonweed</name>
    <name type="synonym">Common thornapple</name>
    <dbReference type="NCBI Taxonomy" id="4076"/>
    <lineage>
        <taxon>Eukaryota</taxon>
        <taxon>Viridiplantae</taxon>
        <taxon>Streptophyta</taxon>
        <taxon>Embryophyta</taxon>
        <taxon>Tracheophyta</taxon>
        <taxon>Spermatophyta</taxon>
        <taxon>Magnoliopsida</taxon>
        <taxon>eudicotyledons</taxon>
        <taxon>Gunneridae</taxon>
        <taxon>Pentapetalae</taxon>
        <taxon>asterids</taxon>
        <taxon>lamiids</taxon>
        <taxon>Solanales</taxon>
        <taxon>Solanaceae</taxon>
        <taxon>Solanoideae</taxon>
        <taxon>Datureae</taxon>
        <taxon>Datura</taxon>
    </lineage>
</organism>
<sequence>MTTSVDAKLSMNLLIDTKSGKVVFAEADKNCVDFLSHSLMPVGTVIRLLKGKGMNGCLPNLYESVENLNDNYIQSSEAIDVLLNPKSSVGISSFPLLFLDDVPTEISRVVYECPSGCSGYFTEDPAAECPYCEDYVVQKLMDVTPPAPATNGFVKDVVTYMIKDYEKTSGQLVNKDKSYFLTDANVSAYRINRIRRCTGNLEKKFPFTYLVALSA</sequence>
<dbReference type="Pfam" id="PF05056">
    <property type="entry name" value="DUF674"/>
    <property type="match status" value="1"/>
</dbReference>
<dbReference type="InterPro" id="IPR007750">
    <property type="entry name" value="DUF674"/>
</dbReference>
<name>A0ABS8SHK6_DATST</name>
<dbReference type="Proteomes" id="UP000823775">
    <property type="component" value="Unassembled WGS sequence"/>
</dbReference>
<keyword evidence="2" id="KW-1185">Reference proteome</keyword>
<comment type="caution">
    <text evidence="1">The sequence shown here is derived from an EMBL/GenBank/DDBJ whole genome shotgun (WGS) entry which is preliminary data.</text>
</comment>
<evidence type="ECO:0000313" key="1">
    <source>
        <dbReference type="EMBL" id="MCD7458019.1"/>
    </source>
</evidence>
<dbReference type="PANTHER" id="PTHR33103">
    <property type="entry name" value="OS01G0153900 PROTEIN"/>
    <property type="match status" value="1"/>
</dbReference>
<dbReference type="EMBL" id="JACEIK010000492">
    <property type="protein sequence ID" value="MCD7458019.1"/>
    <property type="molecule type" value="Genomic_DNA"/>
</dbReference>
<accession>A0ABS8SHK6</accession>